<accession>S8E9K8</accession>
<dbReference type="EMBL" id="AUSU01000788">
    <property type="protein sequence ID" value="EPS72558.1"/>
    <property type="molecule type" value="Genomic_DNA"/>
</dbReference>
<evidence type="ECO:0000313" key="2">
    <source>
        <dbReference type="EMBL" id="EPS72558.1"/>
    </source>
</evidence>
<keyword evidence="1" id="KW-0472">Membrane</keyword>
<dbReference type="GO" id="GO:0008381">
    <property type="term" value="F:mechanosensitive monoatomic ion channel activity"/>
    <property type="evidence" value="ECO:0007669"/>
    <property type="project" value="InterPro"/>
</dbReference>
<feature type="transmembrane region" description="Helical" evidence="1">
    <location>
        <begin position="32"/>
        <end position="58"/>
    </location>
</feature>
<feature type="transmembrane region" description="Helical" evidence="1">
    <location>
        <begin position="78"/>
        <end position="101"/>
    </location>
</feature>
<dbReference type="InterPro" id="IPR027272">
    <property type="entry name" value="Piezo"/>
</dbReference>
<dbReference type="AlphaFoldDB" id="S8E9K8"/>
<feature type="transmembrane region" description="Helical" evidence="1">
    <location>
        <begin position="289"/>
        <end position="306"/>
    </location>
</feature>
<proteinExistence type="predicted"/>
<reference evidence="2 3" key="1">
    <citation type="journal article" date="2013" name="BMC Genomics">
        <title>The miniature genome of a carnivorous plant Genlisea aurea contains a low number of genes and short non-coding sequences.</title>
        <authorList>
            <person name="Leushkin E.V."/>
            <person name="Sutormin R.A."/>
            <person name="Nabieva E.R."/>
            <person name="Penin A.A."/>
            <person name="Kondrashov A.S."/>
            <person name="Logacheva M.D."/>
        </authorList>
    </citation>
    <scope>NUCLEOTIDE SEQUENCE [LARGE SCALE GENOMIC DNA]</scope>
</reference>
<dbReference type="PANTHER" id="PTHR47049:SF2">
    <property type="entry name" value="PIEZO-TYPE MECHANOSENSITIVE ION CHANNEL HOMOLOG"/>
    <property type="match status" value="1"/>
</dbReference>
<gene>
    <name evidence="2" type="ORF">M569_02194</name>
</gene>
<name>S8E9K8_9LAMI</name>
<keyword evidence="3" id="KW-1185">Reference proteome</keyword>
<feature type="transmembrane region" description="Helical" evidence="1">
    <location>
        <begin position="184"/>
        <end position="201"/>
    </location>
</feature>
<feature type="transmembrane region" description="Helical" evidence="1">
    <location>
        <begin position="318"/>
        <end position="340"/>
    </location>
</feature>
<dbReference type="GO" id="GO:0016020">
    <property type="term" value="C:membrane"/>
    <property type="evidence" value="ECO:0007669"/>
    <property type="project" value="InterPro"/>
</dbReference>
<dbReference type="PANTHER" id="PTHR47049">
    <property type="entry name" value="PIEZO-TYPE MECHANOSENSITIVE ION CHANNEL HOMOLOG"/>
    <property type="match status" value="1"/>
</dbReference>
<organism evidence="2 3">
    <name type="scientific">Genlisea aurea</name>
    <dbReference type="NCBI Taxonomy" id="192259"/>
    <lineage>
        <taxon>Eukaryota</taxon>
        <taxon>Viridiplantae</taxon>
        <taxon>Streptophyta</taxon>
        <taxon>Embryophyta</taxon>
        <taxon>Tracheophyta</taxon>
        <taxon>Spermatophyta</taxon>
        <taxon>Magnoliopsida</taxon>
        <taxon>eudicotyledons</taxon>
        <taxon>Gunneridae</taxon>
        <taxon>Pentapetalae</taxon>
        <taxon>asterids</taxon>
        <taxon>lamiids</taxon>
        <taxon>Lamiales</taxon>
        <taxon>Lentibulariaceae</taxon>
        <taxon>Genlisea</taxon>
    </lineage>
</organism>
<feature type="transmembrane region" description="Helical" evidence="1">
    <location>
        <begin position="230"/>
        <end position="250"/>
    </location>
</feature>
<dbReference type="Proteomes" id="UP000015453">
    <property type="component" value="Unassembled WGS sequence"/>
</dbReference>
<evidence type="ECO:0000313" key="3">
    <source>
        <dbReference type="Proteomes" id="UP000015453"/>
    </source>
</evidence>
<feature type="transmembrane region" description="Helical" evidence="1">
    <location>
        <begin position="154"/>
        <end position="177"/>
    </location>
</feature>
<feature type="transmembrane region" description="Helical" evidence="1">
    <location>
        <begin position="394"/>
        <end position="417"/>
    </location>
</feature>
<feature type="transmembrane region" description="Helical" evidence="1">
    <location>
        <begin position="352"/>
        <end position="374"/>
    </location>
</feature>
<keyword evidence="1" id="KW-1133">Transmembrane helix</keyword>
<comment type="caution">
    <text evidence="2">The sequence shown here is derived from an EMBL/GenBank/DDBJ whole genome shotgun (WGS) entry which is preliminary data.</text>
</comment>
<sequence length="500" mass="57026">NWSIISFINLLSSLILRFAYPKRGTIFRWKGLYFWFVFTFSALVVIAQLIFLALIGITNNGKTIQDHWWMTLFGLMKFQSWRSPTVIYFLVLEILVGAVAFSEINKFNFMGCENPCRDSLPSVLERIGYRLRLGSCLLLPAVQLASGISNPSWLSLPFFICSCIGLVDCSLTSNFLGLFRWWKLLWIYSSFDICLLCIYQLPIQFPQSLEVVAESVGLYKLSMVSGFEEIFSGISLLAFYFMLSCVRYDLEDMQSMMSMPEDSLTEHLLPEKSSFFVRQLRSGVRHTNILLRGTIFKFFSINWFTYGFPISLLALSYWSFHFASICASGLLAYVGYILYASPSLVHLHRLNGLLLIFILLWAVSTYIFNVAFAYVNWKAGKDMEIWEMIGLWHYSIPGFFLLAQVCLGILVALGNLVNNSVLLCLSNEEIQIANETLFTDVVVGSKRRYQSFDCGYDCLGTAKMLSSYYAVADLPDSYKTWIDACCLHGILLCLSSKPQH</sequence>
<protein>
    <recommendedName>
        <fullName evidence="4">Piezo non-specific cation channel R-Ras-binding domain-containing protein</fullName>
    </recommendedName>
</protein>
<evidence type="ECO:0008006" key="4">
    <source>
        <dbReference type="Google" id="ProtNLM"/>
    </source>
</evidence>
<dbReference type="OrthoDB" id="303066at2759"/>
<evidence type="ECO:0000256" key="1">
    <source>
        <dbReference type="SAM" id="Phobius"/>
    </source>
</evidence>
<feature type="non-terminal residue" evidence="2">
    <location>
        <position position="1"/>
    </location>
</feature>
<keyword evidence="1" id="KW-0812">Transmembrane</keyword>